<accession>A0ACC1J3R0</accession>
<feature type="non-terminal residue" evidence="1">
    <location>
        <position position="312"/>
    </location>
</feature>
<proteinExistence type="predicted"/>
<organism evidence="1 2">
    <name type="scientific">Linderina macrospora</name>
    <dbReference type="NCBI Taxonomy" id="4868"/>
    <lineage>
        <taxon>Eukaryota</taxon>
        <taxon>Fungi</taxon>
        <taxon>Fungi incertae sedis</taxon>
        <taxon>Zoopagomycota</taxon>
        <taxon>Kickxellomycotina</taxon>
        <taxon>Kickxellomycetes</taxon>
        <taxon>Kickxellales</taxon>
        <taxon>Kickxellaceae</taxon>
        <taxon>Linderina</taxon>
    </lineage>
</organism>
<sequence>MSQFSQTAAQLQTLMGSLMSSDNAERTQAEAALTNDWVVAQPQVVVGSLAYLIHQAPDAQVRAFASVLLRRIAPQDAPGTDSKEDAYTVWSRVPADVRVSVKTELLGALRDETDRSARHKMCDTIADINKVEAQDEWPDLLPALYSCAQDGNLQLRESAYRIFAMSPFMLSTQPAEAVSSAFIGAFQDSDASVRLAALKAAVAYILSTDDKQRLSQAAMVPHMLSVLEPLLRDKDESNLVEALSALIEPAEESPKLFRSVLGNLITFSTEIGKNEEFENATRQTAIELLLTLAESSPGMCRKNVQFCQSIVP</sequence>
<evidence type="ECO:0000313" key="2">
    <source>
        <dbReference type="Proteomes" id="UP001150603"/>
    </source>
</evidence>
<evidence type="ECO:0000313" key="1">
    <source>
        <dbReference type="EMBL" id="KAJ1936534.1"/>
    </source>
</evidence>
<reference evidence="1" key="1">
    <citation type="submission" date="2022-07" db="EMBL/GenBank/DDBJ databases">
        <title>Phylogenomic reconstructions and comparative analyses of Kickxellomycotina fungi.</title>
        <authorList>
            <person name="Reynolds N.K."/>
            <person name="Stajich J.E."/>
            <person name="Barry K."/>
            <person name="Grigoriev I.V."/>
            <person name="Crous P."/>
            <person name="Smith M.E."/>
        </authorList>
    </citation>
    <scope>NUCLEOTIDE SEQUENCE</scope>
    <source>
        <strain evidence="1">NRRL 5244</strain>
    </source>
</reference>
<dbReference type="EMBL" id="JANBPW010003849">
    <property type="protein sequence ID" value="KAJ1936534.1"/>
    <property type="molecule type" value="Genomic_DNA"/>
</dbReference>
<keyword evidence="2" id="KW-1185">Reference proteome</keyword>
<protein>
    <submittedName>
        <fullName evidence="1">Importin subunit beta-3</fullName>
    </submittedName>
</protein>
<comment type="caution">
    <text evidence="1">The sequence shown here is derived from an EMBL/GenBank/DDBJ whole genome shotgun (WGS) entry which is preliminary data.</text>
</comment>
<gene>
    <name evidence="1" type="primary">PSE1_1</name>
    <name evidence="1" type="ORF">FBU59_005021</name>
</gene>
<name>A0ACC1J3R0_9FUNG</name>
<dbReference type="Proteomes" id="UP001150603">
    <property type="component" value="Unassembled WGS sequence"/>
</dbReference>